<evidence type="ECO:0000256" key="2">
    <source>
        <dbReference type="ARBA" id="ARBA00005528"/>
    </source>
</evidence>
<reference evidence="12 13" key="1">
    <citation type="submission" date="2016-06" db="EMBL/GenBank/DDBJ databases">
        <title>Draft genome of Moraxella nonliquefaciens CCUG 60284.</title>
        <authorList>
            <person name="Salva-Serra F."/>
            <person name="Engstrom-Jakobsson H."/>
            <person name="Thorell K."/>
            <person name="Gonzales-Siles L."/>
            <person name="Karlsson R."/>
            <person name="Boulund F."/>
            <person name="Engstrand L."/>
            <person name="Kristiansson E."/>
            <person name="Moore E."/>
        </authorList>
    </citation>
    <scope>NUCLEOTIDE SEQUENCE [LARGE SCALE GENOMIC DNA]</scope>
    <source>
        <strain evidence="12 13">CCUG 60284</strain>
    </source>
</reference>
<organism evidence="12 13">
    <name type="scientific">Moraxella nonliquefaciens</name>
    <dbReference type="NCBI Taxonomy" id="478"/>
    <lineage>
        <taxon>Bacteria</taxon>
        <taxon>Pseudomonadati</taxon>
        <taxon>Pseudomonadota</taxon>
        <taxon>Gammaproteobacteria</taxon>
        <taxon>Moraxellales</taxon>
        <taxon>Moraxellaceae</taxon>
        <taxon>Moraxella</taxon>
    </lineage>
</organism>
<comment type="function">
    <text evidence="8 10">Specifically methylates the N3 position of the uracil ring of uridine 1498 (m3U1498) in 16S rRNA. Acts on the fully assembled 30S ribosomal subunit.</text>
</comment>
<dbReference type="CDD" id="cd18084">
    <property type="entry name" value="RsmE-like"/>
    <property type="match status" value="1"/>
</dbReference>
<dbReference type="Gene3D" id="3.40.1280.10">
    <property type="match status" value="1"/>
</dbReference>
<dbReference type="Proteomes" id="UP000092671">
    <property type="component" value="Unassembled WGS sequence"/>
</dbReference>
<dbReference type="RefSeq" id="WP_066892597.1">
    <property type="nucleotide sequence ID" value="NZ_LZDN01000006.1"/>
</dbReference>
<sequence>MNVMILPSSSFDDTTAIIDEVGQLAHIKTVLKADVGDTLKIGKLGDKMGVGQIVHIDDNGCILHNVRLDADPPPKLGVTVVLALPRPKVLRRLIMDMTSFGVHHIILINSVRTDKSYWASPLLNRLDEFILEGLQQGVDSIPPTITLVKRFKPFVQDELPHLITGKSALVFHPYANTSFTSFVSKNPLPKIIIIGAEGGFVPYEIDLLASVGVQSVNMGERILRTESAVNAVLGRWV</sequence>
<dbReference type="SUPFAM" id="SSF75217">
    <property type="entry name" value="alpha/beta knot"/>
    <property type="match status" value="1"/>
</dbReference>
<dbReference type="OrthoDB" id="9815641at2"/>
<name>A0A1B8PKB7_MORNO</name>
<dbReference type="PANTHER" id="PTHR30027">
    <property type="entry name" value="RIBOSOMAL RNA SMALL SUBUNIT METHYLTRANSFERASE E"/>
    <property type="match status" value="1"/>
</dbReference>
<evidence type="ECO:0000256" key="5">
    <source>
        <dbReference type="ARBA" id="ARBA00022603"/>
    </source>
</evidence>
<comment type="similarity">
    <text evidence="2 10">Belongs to the RNA methyltransferase RsmE family.</text>
</comment>
<keyword evidence="3 10" id="KW-0963">Cytoplasm</keyword>
<evidence type="ECO:0000256" key="6">
    <source>
        <dbReference type="ARBA" id="ARBA00022679"/>
    </source>
</evidence>
<gene>
    <name evidence="12" type="ORF">A9Z60_07415</name>
</gene>
<dbReference type="InterPro" id="IPR046886">
    <property type="entry name" value="RsmE_MTase_dom"/>
</dbReference>
<dbReference type="InterPro" id="IPR006700">
    <property type="entry name" value="RsmE"/>
</dbReference>
<evidence type="ECO:0000256" key="7">
    <source>
        <dbReference type="ARBA" id="ARBA00022691"/>
    </source>
</evidence>
<evidence type="ECO:0000259" key="11">
    <source>
        <dbReference type="Pfam" id="PF04452"/>
    </source>
</evidence>
<dbReference type="EMBL" id="LZDN01000006">
    <property type="protein sequence ID" value="OBX51413.1"/>
    <property type="molecule type" value="Genomic_DNA"/>
</dbReference>
<evidence type="ECO:0000256" key="3">
    <source>
        <dbReference type="ARBA" id="ARBA00022490"/>
    </source>
</evidence>
<keyword evidence="6 10" id="KW-0808">Transferase</keyword>
<comment type="caution">
    <text evidence="12">The sequence shown here is derived from an EMBL/GenBank/DDBJ whole genome shotgun (WGS) entry which is preliminary data.</text>
</comment>
<dbReference type="PIRSF" id="PIRSF015601">
    <property type="entry name" value="MTase_slr0722"/>
    <property type="match status" value="1"/>
</dbReference>
<evidence type="ECO:0000313" key="13">
    <source>
        <dbReference type="Proteomes" id="UP000092671"/>
    </source>
</evidence>
<dbReference type="NCBIfam" id="TIGR00046">
    <property type="entry name" value="RsmE family RNA methyltransferase"/>
    <property type="match status" value="1"/>
</dbReference>
<dbReference type="PANTHER" id="PTHR30027:SF3">
    <property type="entry name" value="16S RRNA (URACIL(1498)-N(3))-METHYLTRANSFERASE"/>
    <property type="match status" value="1"/>
</dbReference>
<comment type="catalytic activity">
    <reaction evidence="9 10">
        <text>uridine(1498) in 16S rRNA + S-adenosyl-L-methionine = N(3)-methyluridine(1498) in 16S rRNA + S-adenosyl-L-homocysteine + H(+)</text>
        <dbReference type="Rhea" id="RHEA:42920"/>
        <dbReference type="Rhea" id="RHEA-COMP:10283"/>
        <dbReference type="Rhea" id="RHEA-COMP:10284"/>
        <dbReference type="ChEBI" id="CHEBI:15378"/>
        <dbReference type="ChEBI" id="CHEBI:57856"/>
        <dbReference type="ChEBI" id="CHEBI:59789"/>
        <dbReference type="ChEBI" id="CHEBI:65315"/>
        <dbReference type="ChEBI" id="CHEBI:74502"/>
        <dbReference type="EC" id="2.1.1.193"/>
    </reaction>
</comment>
<proteinExistence type="inferred from homology"/>
<protein>
    <recommendedName>
        <fullName evidence="10">Ribosomal RNA small subunit methyltransferase E</fullName>
        <ecNumber evidence="10">2.1.1.193</ecNumber>
    </recommendedName>
</protein>
<dbReference type="InterPro" id="IPR029026">
    <property type="entry name" value="tRNA_m1G_MTases_N"/>
</dbReference>
<dbReference type="Pfam" id="PF04452">
    <property type="entry name" value="Methyltrans_RNA"/>
    <property type="match status" value="1"/>
</dbReference>
<keyword evidence="5 10" id="KW-0489">Methyltransferase</keyword>
<evidence type="ECO:0000256" key="8">
    <source>
        <dbReference type="ARBA" id="ARBA00025699"/>
    </source>
</evidence>
<accession>A0A1B8PKB7</accession>
<evidence type="ECO:0000256" key="10">
    <source>
        <dbReference type="PIRNR" id="PIRNR015601"/>
    </source>
</evidence>
<keyword evidence="7 10" id="KW-0949">S-adenosyl-L-methionine</keyword>
<evidence type="ECO:0000256" key="1">
    <source>
        <dbReference type="ARBA" id="ARBA00004496"/>
    </source>
</evidence>
<feature type="domain" description="Ribosomal RNA small subunit methyltransferase E methyltransferase" evidence="11">
    <location>
        <begin position="75"/>
        <end position="235"/>
    </location>
</feature>
<dbReference type="InterPro" id="IPR029028">
    <property type="entry name" value="Alpha/beta_knot_MTases"/>
</dbReference>
<dbReference type="GO" id="GO:0070042">
    <property type="term" value="F:rRNA (uridine-N3-)-methyltransferase activity"/>
    <property type="evidence" value="ECO:0007669"/>
    <property type="project" value="TreeGrafter"/>
</dbReference>
<evidence type="ECO:0000256" key="9">
    <source>
        <dbReference type="ARBA" id="ARBA00047944"/>
    </source>
</evidence>
<dbReference type="GO" id="GO:0070475">
    <property type="term" value="P:rRNA base methylation"/>
    <property type="evidence" value="ECO:0007669"/>
    <property type="project" value="TreeGrafter"/>
</dbReference>
<evidence type="ECO:0000313" key="12">
    <source>
        <dbReference type="EMBL" id="OBX51413.1"/>
    </source>
</evidence>
<dbReference type="EC" id="2.1.1.193" evidence="10"/>
<comment type="subcellular location">
    <subcellularLocation>
        <location evidence="1 10">Cytoplasm</location>
    </subcellularLocation>
</comment>
<keyword evidence="4 10" id="KW-0698">rRNA processing</keyword>
<dbReference type="NCBIfam" id="NF008700">
    <property type="entry name" value="PRK11713.5-4"/>
    <property type="match status" value="1"/>
</dbReference>
<evidence type="ECO:0000256" key="4">
    <source>
        <dbReference type="ARBA" id="ARBA00022552"/>
    </source>
</evidence>
<dbReference type="GO" id="GO:0005737">
    <property type="term" value="C:cytoplasm"/>
    <property type="evidence" value="ECO:0007669"/>
    <property type="project" value="UniProtKB-SubCell"/>
</dbReference>
<dbReference type="AlphaFoldDB" id="A0A1B8PKB7"/>